<dbReference type="InterPro" id="IPR000863">
    <property type="entry name" value="Sulfotransferase_dom"/>
</dbReference>
<evidence type="ECO:0000259" key="1">
    <source>
        <dbReference type="Pfam" id="PF00685"/>
    </source>
</evidence>
<evidence type="ECO:0000313" key="2">
    <source>
        <dbReference type="EMBL" id="KAK2574314.1"/>
    </source>
</evidence>
<reference evidence="2" key="2">
    <citation type="journal article" date="2023" name="Science">
        <title>Genomic signatures of disease resistance in endangered staghorn corals.</title>
        <authorList>
            <person name="Vollmer S.V."/>
            <person name="Selwyn J.D."/>
            <person name="Despard B.A."/>
            <person name="Roesel C.L."/>
        </authorList>
    </citation>
    <scope>NUCLEOTIDE SEQUENCE</scope>
    <source>
        <strain evidence="2">K2</strain>
    </source>
</reference>
<accession>A0AAD9R7A1</accession>
<dbReference type="InterPro" id="IPR051135">
    <property type="entry name" value="Gal/GlcNAc/GalNAc_ST"/>
</dbReference>
<dbReference type="GO" id="GO:0006044">
    <property type="term" value="P:N-acetylglucosamine metabolic process"/>
    <property type="evidence" value="ECO:0007669"/>
    <property type="project" value="TreeGrafter"/>
</dbReference>
<dbReference type="EMBL" id="JARQWQ010000001">
    <property type="protein sequence ID" value="KAK2574314.1"/>
    <property type="molecule type" value="Genomic_DNA"/>
</dbReference>
<keyword evidence="3" id="KW-1185">Reference proteome</keyword>
<dbReference type="SUPFAM" id="SSF52540">
    <property type="entry name" value="P-loop containing nucleoside triphosphate hydrolases"/>
    <property type="match status" value="1"/>
</dbReference>
<dbReference type="AlphaFoldDB" id="A0AAD9R7A1"/>
<evidence type="ECO:0000313" key="3">
    <source>
        <dbReference type="Proteomes" id="UP001249851"/>
    </source>
</evidence>
<name>A0AAD9R7A1_ACRCE</name>
<proteinExistence type="predicted"/>
<dbReference type="PANTHER" id="PTHR10704">
    <property type="entry name" value="CARBOHYDRATE SULFOTRANSFERASE"/>
    <property type="match status" value="1"/>
</dbReference>
<reference evidence="2" key="1">
    <citation type="journal article" date="2023" name="G3 (Bethesda)">
        <title>Whole genome assembly and annotation of the endangered Caribbean coral Acropora cervicornis.</title>
        <authorList>
            <person name="Selwyn J.D."/>
            <person name="Vollmer S.V."/>
        </authorList>
    </citation>
    <scope>NUCLEOTIDE SEQUENCE</scope>
    <source>
        <strain evidence="2">K2</strain>
    </source>
</reference>
<gene>
    <name evidence="2" type="ORF">P5673_000462</name>
</gene>
<dbReference type="PANTHER" id="PTHR10704:SF44">
    <property type="entry name" value="LD35051P-RELATED"/>
    <property type="match status" value="1"/>
</dbReference>
<comment type="caution">
    <text evidence="2">The sequence shown here is derived from an EMBL/GenBank/DDBJ whole genome shotgun (WGS) entry which is preliminary data.</text>
</comment>
<protein>
    <submittedName>
        <fullName evidence="2">Carbohydrate sulfotransferase 3</fullName>
    </submittedName>
</protein>
<dbReference type="GO" id="GO:0006790">
    <property type="term" value="P:sulfur compound metabolic process"/>
    <property type="evidence" value="ECO:0007669"/>
    <property type="project" value="TreeGrafter"/>
</dbReference>
<sequence length="413" mass="47975">MVMRSKKRQFLRLMTLVSFLCASITYLLFSRDDNALSTLNLNPHLGRKDKGDLYSLVQVVPQKAKFKNRRKNIIIVAHGRSGSTITGDMFNHHPSVFYLHEPLQTVERISRRKNLTYGTLMTDVLTNILRCNFSKTVTEDIKVFYHESHHPRASYALGSPPLCPYELTDEKWDPKLCYPFTGGLLGNVCKNNYKVTVVKILISRIAGKSIRTILAACSPSDIDCQVIFLIRDPRAVIMSSMSVNFFRDPASDESRNYLRSFSYERCSQTEENLRFVKNLPHFWRKRIMIQRYEDFAVNPLKAMSRLYEFSGLPVLERLKMWLLQRTNPSGFEEARKECVGSHPALCTVDDSKKAINRWRWKVRFVDIDIVEHYCKHVMDMMGYTLIDRSFALMHNISIPLFSENFEAEGWLVD</sequence>
<dbReference type="Pfam" id="PF00685">
    <property type="entry name" value="Sulfotransfer_1"/>
    <property type="match status" value="1"/>
</dbReference>
<dbReference type="Proteomes" id="UP001249851">
    <property type="component" value="Unassembled WGS sequence"/>
</dbReference>
<dbReference type="GO" id="GO:0001517">
    <property type="term" value="F:N-acetylglucosamine 6-O-sulfotransferase activity"/>
    <property type="evidence" value="ECO:0007669"/>
    <property type="project" value="TreeGrafter"/>
</dbReference>
<organism evidence="2 3">
    <name type="scientific">Acropora cervicornis</name>
    <name type="common">Staghorn coral</name>
    <dbReference type="NCBI Taxonomy" id="6130"/>
    <lineage>
        <taxon>Eukaryota</taxon>
        <taxon>Metazoa</taxon>
        <taxon>Cnidaria</taxon>
        <taxon>Anthozoa</taxon>
        <taxon>Hexacorallia</taxon>
        <taxon>Scleractinia</taxon>
        <taxon>Astrocoeniina</taxon>
        <taxon>Acroporidae</taxon>
        <taxon>Acropora</taxon>
    </lineage>
</organism>
<dbReference type="Gene3D" id="3.40.50.300">
    <property type="entry name" value="P-loop containing nucleotide triphosphate hydrolases"/>
    <property type="match status" value="1"/>
</dbReference>
<feature type="domain" description="Sulfotransferase" evidence="1">
    <location>
        <begin position="71"/>
        <end position="326"/>
    </location>
</feature>
<dbReference type="InterPro" id="IPR027417">
    <property type="entry name" value="P-loop_NTPase"/>
</dbReference>